<dbReference type="Pfam" id="PF00067">
    <property type="entry name" value="p450"/>
    <property type="match status" value="1"/>
</dbReference>
<evidence type="ECO:0000256" key="3">
    <source>
        <dbReference type="ARBA" id="ARBA00004174"/>
    </source>
</evidence>
<feature type="region of interest" description="Disordered" evidence="16">
    <location>
        <begin position="2751"/>
        <end position="2779"/>
    </location>
</feature>
<dbReference type="InterPro" id="IPR002401">
    <property type="entry name" value="Cyt_P450_E_grp-I"/>
</dbReference>
<comment type="cofactor">
    <cofactor evidence="1 14">
        <name>heme</name>
        <dbReference type="ChEBI" id="CHEBI:30413"/>
    </cofactor>
</comment>
<keyword evidence="15" id="KW-0175">Coiled coil</keyword>
<dbReference type="Gene3D" id="1.10.630.10">
    <property type="entry name" value="Cytochrome P450"/>
    <property type="match status" value="1"/>
</dbReference>
<evidence type="ECO:0000313" key="22">
    <source>
        <dbReference type="Proteomes" id="UP000668214"/>
    </source>
</evidence>
<feature type="transmembrane region" description="Helical" evidence="17">
    <location>
        <begin position="2784"/>
        <end position="2803"/>
    </location>
</feature>
<keyword evidence="6 14" id="KW-0349">Heme</keyword>
<dbReference type="GO" id="GO:0020037">
    <property type="term" value="F:heme binding"/>
    <property type="evidence" value="ECO:0007669"/>
    <property type="project" value="InterPro"/>
</dbReference>
<dbReference type="SUPFAM" id="SSF48371">
    <property type="entry name" value="ARM repeat"/>
    <property type="match status" value="4"/>
</dbReference>
<dbReference type="Proteomes" id="UP000668214">
    <property type="component" value="Unassembled WGS sequence"/>
</dbReference>
<dbReference type="GO" id="GO:0005789">
    <property type="term" value="C:endoplasmic reticulum membrane"/>
    <property type="evidence" value="ECO:0007669"/>
    <property type="project" value="UniProtKB-SubCell"/>
</dbReference>
<gene>
    <name evidence="21" type="primary">Utp20</name>
    <name evidence="21" type="ORF">G6Z78_0007200</name>
</gene>
<comment type="function">
    <text evidence="2">May be involved in the metabolism of insect hormones and in the breakdown of synthetic insecticides.</text>
</comment>
<feature type="compositionally biased region" description="Basic residues" evidence="16">
    <location>
        <begin position="2751"/>
        <end position="2764"/>
    </location>
</feature>
<dbReference type="GO" id="GO:0016705">
    <property type="term" value="F:oxidoreductase activity, acting on paired donors, with incorporation or reduction of molecular oxygen"/>
    <property type="evidence" value="ECO:0007669"/>
    <property type="project" value="InterPro"/>
</dbReference>
<feature type="transmembrane region" description="Helical" evidence="17">
    <location>
        <begin position="2651"/>
        <end position="2673"/>
    </location>
</feature>
<dbReference type="GO" id="GO:0004497">
    <property type="term" value="F:monooxygenase activity"/>
    <property type="evidence" value="ECO:0007669"/>
    <property type="project" value="UniProtKB-KW"/>
</dbReference>
<evidence type="ECO:0000256" key="2">
    <source>
        <dbReference type="ARBA" id="ARBA00003690"/>
    </source>
</evidence>
<dbReference type="InterPro" id="IPR011430">
    <property type="entry name" value="UTP20_N"/>
</dbReference>
<feature type="domain" description="U3 small nucleolar RNA-associated protein 20 C-terminal" evidence="20">
    <location>
        <begin position="2517"/>
        <end position="2766"/>
    </location>
</feature>
<dbReference type="InterPro" id="IPR011989">
    <property type="entry name" value="ARM-like"/>
</dbReference>
<dbReference type="GO" id="GO:0030686">
    <property type="term" value="C:90S preribosome"/>
    <property type="evidence" value="ECO:0007669"/>
    <property type="project" value="TreeGrafter"/>
</dbReference>
<evidence type="ECO:0000256" key="14">
    <source>
        <dbReference type="PIRSR" id="PIRSR602401-1"/>
    </source>
</evidence>
<reference evidence="21" key="1">
    <citation type="submission" date="2020-02" db="EMBL/GenBank/DDBJ databases">
        <title>Relaxed selection underlies rapid genomic changes in the transitions from sociality to social parasitism in ants.</title>
        <authorList>
            <person name="Bi X."/>
        </authorList>
    </citation>
    <scope>NUCLEOTIDE SEQUENCE</scope>
    <source>
        <strain evidence="21">BGI-DK2014c</strain>
        <tissue evidence="21">Whole body</tissue>
    </source>
</reference>
<dbReference type="PROSITE" id="PS00086">
    <property type="entry name" value="CYTOCHROME_P450"/>
    <property type="match status" value="1"/>
</dbReference>
<dbReference type="Pfam" id="PF20416">
    <property type="entry name" value="UTP20"/>
    <property type="match status" value="1"/>
</dbReference>
<keyword evidence="22" id="KW-1185">Reference proteome</keyword>
<evidence type="ECO:0000259" key="20">
    <source>
        <dbReference type="Pfam" id="PF23099"/>
    </source>
</evidence>
<evidence type="ECO:0000256" key="17">
    <source>
        <dbReference type="SAM" id="Phobius"/>
    </source>
</evidence>
<dbReference type="InterPro" id="IPR017972">
    <property type="entry name" value="Cyt_P450_CS"/>
</dbReference>
<feature type="coiled-coil region" evidence="15">
    <location>
        <begin position="1691"/>
        <end position="1725"/>
    </location>
</feature>
<dbReference type="InterPro" id="IPR001128">
    <property type="entry name" value="Cyt_P450"/>
</dbReference>
<accession>A0A836EFV0</accession>
<proteinExistence type="inferred from homology"/>
<dbReference type="GO" id="GO:0032040">
    <property type="term" value="C:small-subunit processome"/>
    <property type="evidence" value="ECO:0007669"/>
    <property type="project" value="TreeGrafter"/>
</dbReference>
<evidence type="ECO:0000256" key="8">
    <source>
        <dbReference type="ARBA" id="ARBA00022824"/>
    </source>
</evidence>
<keyword evidence="13 17" id="KW-0472">Membrane</keyword>
<dbReference type="PRINTS" id="PR00463">
    <property type="entry name" value="EP450I"/>
</dbReference>
<keyword evidence="9" id="KW-0492">Microsome</keyword>
<keyword evidence="8" id="KW-0256">Endoplasmic reticulum</keyword>
<evidence type="ECO:0000256" key="5">
    <source>
        <dbReference type="ARBA" id="ARBA00010617"/>
    </source>
</evidence>
<dbReference type="InterPro" id="IPR057525">
    <property type="entry name" value="UTP20_C"/>
</dbReference>
<organism evidence="21 22">
    <name type="scientific">Pseudoatta argentina</name>
    <dbReference type="NCBI Taxonomy" id="621737"/>
    <lineage>
        <taxon>Eukaryota</taxon>
        <taxon>Metazoa</taxon>
        <taxon>Ecdysozoa</taxon>
        <taxon>Arthropoda</taxon>
        <taxon>Hexapoda</taxon>
        <taxon>Insecta</taxon>
        <taxon>Pterygota</taxon>
        <taxon>Neoptera</taxon>
        <taxon>Endopterygota</taxon>
        <taxon>Hymenoptera</taxon>
        <taxon>Apocrita</taxon>
        <taxon>Aculeata</taxon>
        <taxon>Formicoidea</taxon>
        <taxon>Formicidae</taxon>
        <taxon>Myrmicinae</taxon>
        <taxon>Pseudoatta</taxon>
    </lineage>
</organism>
<dbReference type="PANTHER" id="PTHR17695">
    <property type="entry name" value="SMALL SUBUNIT PROCESSOME COMPONENT 20 HOMOLOG"/>
    <property type="match status" value="1"/>
</dbReference>
<keyword evidence="17" id="KW-0812">Transmembrane</keyword>
<feature type="domain" description="U3 small nucleolar RNA-associated protein 20" evidence="19">
    <location>
        <begin position="1799"/>
        <end position="2017"/>
    </location>
</feature>
<keyword evidence="17" id="KW-1133">Transmembrane helix</keyword>
<keyword evidence="7 14" id="KW-0479">Metal-binding</keyword>
<dbReference type="Pfam" id="PF23099">
    <property type="entry name" value="UTP20_C"/>
    <property type="match status" value="1"/>
</dbReference>
<dbReference type="InterPro" id="IPR016024">
    <property type="entry name" value="ARM-type_fold"/>
</dbReference>
<name>A0A836EFV0_9HYME</name>
<dbReference type="EMBL" id="JAANIA010001117">
    <property type="protein sequence ID" value="KAG5321651.1"/>
    <property type="molecule type" value="Genomic_DNA"/>
</dbReference>
<evidence type="ECO:0000256" key="10">
    <source>
        <dbReference type="ARBA" id="ARBA00023002"/>
    </source>
</evidence>
<evidence type="ECO:0000256" key="13">
    <source>
        <dbReference type="ARBA" id="ARBA00023136"/>
    </source>
</evidence>
<feature type="non-terminal residue" evidence="21">
    <location>
        <position position="3277"/>
    </location>
</feature>
<dbReference type="FunFam" id="1.10.630.10:FF:000238">
    <property type="entry name" value="Cytochrome P450 2A6"/>
    <property type="match status" value="1"/>
</dbReference>
<evidence type="ECO:0000256" key="6">
    <source>
        <dbReference type="ARBA" id="ARBA00022617"/>
    </source>
</evidence>
<evidence type="ECO:0000256" key="16">
    <source>
        <dbReference type="SAM" id="MobiDB-lite"/>
    </source>
</evidence>
<dbReference type="PANTHER" id="PTHR17695:SF11">
    <property type="entry name" value="SMALL SUBUNIT PROCESSOME COMPONENT 20 HOMOLOG"/>
    <property type="match status" value="1"/>
</dbReference>
<evidence type="ECO:0000259" key="19">
    <source>
        <dbReference type="Pfam" id="PF20416"/>
    </source>
</evidence>
<evidence type="ECO:0000256" key="11">
    <source>
        <dbReference type="ARBA" id="ARBA00023004"/>
    </source>
</evidence>
<feature type="binding site" description="axial binding residue" evidence="14">
    <location>
        <position position="3223"/>
    </location>
    <ligand>
        <name>heme</name>
        <dbReference type="ChEBI" id="CHEBI:30413"/>
    </ligand>
    <ligandPart>
        <name>Fe</name>
        <dbReference type="ChEBI" id="CHEBI:18248"/>
    </ligandPart>
</feature>
<dbReference type="Gene3D" id="1.25.10.10">
    <property type="entry name" value="Leucine-rich Repeat Variant"/>
    <property type="match status" value="2"/>
</dbReference>
<dbReference type="InterPro" id="IPR046523">
    <property type="entry name" value="UTP20_dom"/>
</dbReference>
<evidence type="ECO:0000256" key="15">
    <source>
        <dbReference type="SAM" id="Coils"/>
    </source>
</evidence>
<sequence>MKNKPIRHKEVNVFRFKPFSERITEIDVDVFHRVAHRNEDETEEIETYFHKTLLKWNVLNLTDGYTAFRKEVQDIITLPQLLHKKQHVIDTLMLYLRKRDPLFLQPILELIIAVARDLQKEFYDYFPEFLSEIICLLQTKDVEQIEYTFTTLAYLFKFLWRYLTRNIKTVMPLLLPLLADTQPVYINRFAAESFAFVVRKIKDKDSFLKLVLHILEDRNKNAKENGVSGCAKLLFEVISGTPGQFHSCGEQMLLFYFNTLQDETIDKTLTYEVLREIIMCILQNIHPQKCNIMWNVILKIIDTFFEMSKQLLKFSEKKHTLVLFLRLIHGIISCKNGRFLIDAVSVTKRITIIMDRLSDDNNILQEVINVSVAILLASNVKLMQENSSQLVLKIMTVNDMELLYSSVENLIHYSSFEVLVLPHVMQHSISIGFDNKLLLLLAKIILTKASPSLSGITLDKWRKYILDIRNIEIDYLLLELKTLSTDTISLDALRILVILPHLKPLHEELMNMLKNGLLFLYKKILYHDDADDTADINKTAFVFLLTLESLIHVSEPSNLHEFLVKSDIKIVDLINKHYDNTYILNAIDLCITYFAASQHHSDYINLASFNKLNDKIEKKFSSPYSNVRMIVAHLYSLFSKVEDLKRPGEPLQMSDGKSAMELVYLVECESVTIQNYRSKLLHLQALGFQSHAIANLNPKYYEFPLRCLMSNLYLNFSLLWQPVSIIIASYGNKECPQFWPTFLSELTCNNVPKIERKPSFDCYVISSLEMLIEKHDDKPDFENYRILLWKCMAHFSHYAETKNRNLTGLFIDFVNANFFRSNSDEGKYCDVEKRKELIDADNDTDDENESDEERDEIIKVAQADVMKRNYKVKLLLAQMEIFDKVQNPKMMHREAEMHQIYLDLISSRNLDIQRAALNCLFAYKYKYLLPYKESLYSLINEKNYKSELTRFKLDRESNMIEEEHRENLMPIIMRIIYAKMIMKTGMRTGGKTGGFARRKIILRFLGGAQEDEMIIFVKMAFRPFKSHISLEMDEAFDLKKYTENIIDTIDLNNVTPPKRMQSAVNLLAIVIEQFGGKMSKKLLPCLLRILICILAEANGILRRSEEVYPGYLSMIKNVRTSCVGILARFFTHFENYDWKRHEIDAVYHVAIFPLLQKLPIEGIHSPTVLLKLFMAWSQNSRYYPLFTKYQKDNKSITPLPYIMQLLLNPKTHQSVINAILEMIEKMLTLQDYGKSNEDAMQMDAKFLPLTPILTNMLEVEEKIFSNEVNYGSAILLPHVPHVLEFIRDRLKSSNKNINKIELTILSRISEFVTDAETCDTVLKLIIPVLIKKTASGNNEEAVIRLLTTITNLIKIVNKPEIHLRSIAPLIGLVSDVPARKTLLQLYRTIAERSMEDRREKMIQDCEVLIELNAWDQRWVDQPNFQKRLDAFELISDRIGKNAITLECGVTVIHNCFYFLKTESDLAMRDCSGQCLKLVGAKLAREHQNNVLNRRYLMDDTILALTRKGITSKNEAVRLQSIAFLGHMALECADVHPVLRNLSLLANRADPEVDFFENMQHLQLYRRARALLKFCTLAKTLRKPFSPKTLTQFILPLCSLYLCNETFIHKNSLVDAAIETVGIVCKLLPWHHYEIILKYYLGKLRSSTEFQKQVVRIVVIILDSFHYDLSKYKPAEKITQTKAIGTEDNAAFITEKKEINETTKENKNLENTEEGDEDKLEEALNDDNVENIEEIIEKDKEAIKEDLPIIERQTLLSQYGAKKVVFSISNGLLPQLHRSIVGRTRQESSHKINKKKISSEMEEDDLLRVPIALALVKLLQKMPENLLDANLPGIFMKLCTFLKSRMESVRRATRETLQKIMMTLGPKYLHYLLKELNTLLTKGFQVHVLAYTVQAVLLALKPYYQKMDINNNLQSILSVCKVDLFGLTAEEKEIAGIIKNVSEAKSTKSFDIFHILAEFITESCLLDLILPLKEVLIKTHSHKTIHKIVECLRNITLGLADNAYIPLEQMLIFLYGIISESIPGLIPEKESKKFAEDERRIEMKTLMQRSNYFLIPLEPKNRMGIKVTAKTTKNVNVHVMTEFGLKLYHILLKRDKVSGMKYKCYLEPFVSVLSNCLKSHHVKLCTVALQCLNWMLKMDLESMHASISDICDSMFIILHKYAAAGLSKGDNFDLVMATFKCMSVVVRDVKYFSINADQLKILILYAEQDLHDSDKHATAFTLLKAIIHRKMIIPEMHTVMEKVAMLSITSELEHVKLQSRSVFYSYLMGYPLGKHLDKHIYFYLTQLSYEIQPGRLSALEMIHTIVTGVPLKTLTVRSEIIFVMTGARLIDDDDPTCRKLCAKCIKEMLMRISYNDRNKLFDKWPLQWLSDSIRYRTLAAQLCGIFVTVEKNDFDSRLPQVLPLLLKQFHTNISTSDNAEFEKYIELDNTTNLQKDFNLREERTKDHHLIQVLQLLLKIAHYTSFLTDEKYKDFINSFAGKLVFVKTLEFFFPQINIVSLYFISEYSQSLLAHPHLWVRLTAAQMIGFILTTLDVDKIVELINNPDNDKIYEGYMYSKPVETVKSLILDLVAQLYPDMTFEQLADQVVKNLIFIAKILKSITGSVAKNNEEDDGNKAKNSNNLSFLWLIRRLRKVVNIEITQAPKSTSVRTAMFKFIAGVVTTVPIEYLNAILFNIMSPLVREMTTTEETNAELRQLAKEVATIIKKSIGNEEYIKLLNQVQQKLDIKKAERRKVRAQQFVTDPDLAAKRKLAKQQKKKEAKKRKLDSLKGNKTTKKRKKKKRGIMFVSVILAILTIFLIIFILRKRTKRPPGPFPWPIFGNRYYLDKLTRKFGGQHRAFMELSKIYNSNIISLRLGTGDVIVVMNSKLIHEICSNETYDGRPWNEFGKLRNMGMKKGITLNDGAEWKELRSWSVRTLKTVGFAKQTMMELIMEEITLMTEKLAVGGMQQIRSAFRPAVINVLWMLVTGQKPSENLPRLQKFLNLMERRAEKFDFTGGILVAFPWLRYIAPEMSGYNLLVKLNNELKSFLMDTINEHKEQYVYGNEIDFIDLFLQEMYNNAEEQGDKASVFSDDNLLVTLLDFFIAGISTTTATLDNLFLQMANHQDVQHKVFREINDVIGSHRFPKLEDKIKMPFTEATITESQRLFNVTPIIGPRRVLKDTILSNYKISKNTTVLMNVYSNNINPDFFPDPISFRPERHINENGVYQQNDNIIVFGKGKRRCPGEALAKSATFLFFVRIMQKFQLLPEPGKGSIQTESKIGLIYEPKPYKMLIVPR</sequence>
<keyword evidence="11 14" id="KW-0408">Iron</keyword>
<dbReference type="GO" id="GO:0005506">
    <property type="term" value="F:iron ion binding"/>
    <property type="evidence" value="ECO:0007669"/>
    <property type="project" value="InterPro"/>
</dbReference>
<protein>
    <submittedName>
        <fullName evidence="21">UTP20 protein</fullName>
    </submittedName>
</protein>
<dbReference type="InterPro" id="IPR052575">
    <property type="entry name" value="SSU_processome_comp_20"/>
</dbReference>
<evidence type="ECO:0000259" key="18">
    <source>
        <dbReference type="Pfam" id="PF07539"/>
    </source>
</evidence>
<evidence type="ECO:0000256" key="1">
    <source>
        <dbReference type="ARBA" id="ARBA00001971"/>
    </source>
</evidence>
<dbReference type="SUPFAM" id="SSF48264">
    <property type="entry name" value="Cytochrome P450"/>
    <property type="match status" value="1"/>
</dbReference>
<evidence type="ECO:0000256" key="12">
    <source>
        <dbReference type="ARBA" id="ARBA00023033"/>
    </source>
</evidence>
<feature type="non-terminal residue" evidence="21">
    <location>
        <position position="1"/>
    </location>
</feature>
<dbReference type="Pfam" id="PF07539">
    <property type="entry name" value="UTP20_N"/>
    <property type="match status" value="1"/>
</dbReference>
<evidence type="ECO:0000256" key="9">
    <source>
        <dbReference type="ARBA" id="ARBA00022848"/>
    </source>
</evidence>
<keyword evidence="10" id="KW-0560">Oxidoreductase</keyword>
<evidence type="ECO:0000256" key="7">
    <source>
        <dbReference type="ARBA" id="ARBA00022723"/>
    </source>
</evidence>
<feature type="domain" description="U3 small nucleolar RNA-associated protein 20 N-terminal" evidence="18">
    <location>
        <begin position="873"/>
        <end position="1513"/>
    </location>
</feature>
<comment type="caution">
    <text evidence="21">The sequence shown here is derived from an EMBL/GenBank/DDBJ whole genome shotgun (WGS) entry which is preliminary data.</text>
</comment>
<dbReference type="InterPro" id="IPR036396">
    <property type="entry name" value="Cyt_P450_sf"/>
</dbReference>
<comment type="similarity">
    <text evidence="5">Belongs to the cytochrome P450 family.</text>
</comment>
<evidence type="ECO:0000313" key="21">
    <source>
        <dbReference type="EMBL" id="KAG5321651.1"/>
    </source>
</evidence>
<evidence type="ECO:0000256" key="4">
    <source>
        <dbReference type="ARBA" id="ARBA00004406"/>
    </source>
</evidence>
<keyword evidence="12" id="KW-0503">Monooxygenase</keyword>
<comment type="subcellular location">
    <subcellularLocation>
        <location evidence="4">Endoplasmic reticulum membrane</location>
        <topology evidence="4">Peripheral membrane protein</topology>
    </subcellularLocation>
    <subcellularLocation>
        <location evidence="3">Microsome membrane</location>
        <topology evidence="3">Peripheral membrane protein</topology>
    </subcellularLocation>
</comment>